<evidence type="ECO:0000256" key="1">
    <source>
        <dbReference type="ARBA" id="ARBA00004651"/>
    </source>
</evidence>
<feature type="transmembrane region" description="Helical" evidence="8">
    <location>
        <begin position="579"/>
        <end position="597"/>
    </location>
</feature>
<evidence type="ECO:0000313" key="10">
    <source>
        <dbReference type="EMBL" id="SDD96979.1"/>
    </source>
</evidence>
<feature type="domain" description="SSD" evidence="9">
    <location>
        <begin position="197"/>
        <end position="329"/>
    </location>
</feature>
<dbReference type="InterPro" id="IPR050545">
    <property type="entry name" value="Mycobact_MmpL"/>
</dbReference>
<dbReference type="AlphaFoldDB" id="A0A1G6Z2U6"/>
<protein>
    <submittedName>
        <fullName evidence="10">Putative drug exporter of the RND superfamily</fullName>
    </submittedName>
</protein>
<reference evidence="10 11" key="1">
    <citation type="submission" date="2016-10" db="EMBL/GenBank/DDBJ databases">
        <authorList>
            <person name="de Groot N.N."/>
        </authorList>
    </citation>
    <scope>NUCLEOTIDE SEQUENCE [LARGE SCALE GENOMIC DNA]</scope>
    <source>
        <strain evidence="10 11">JCM 11308</strain>
    </source>
</reference>
<evidence type="ECO:0000256" key="2">
    <source>
        <dbReference type="ARBA" id="ARBA00010157"/>
    </source>
</evidence>
<proteinExistence type="inferred from homology"/>
<keyword evidence="4 8" id="KW-0812">Transmembrane</keyword>
<feature type="transmembrane region" description="Helical" evidence="8">
    <location>
        <begin position="519"/>
        <end position="541"/>
    </location>
</feature>
<organism evidence="10 11">
    <name type="scientific">Rhodococcus tukisamuensis</name>
    <dbReference type="NCBI Taxonomy" id="168276"/>
    <lineage>
        <taxon>Bacteria</taxon>
        <taxon>Bacillati</taxon>
        <taxon>Actinomycetota</taxon>
        <taxon>Actinomycetes</taxon>
        <taxon>Mycobacteriales</taxon>
        <taxon>Nocardiaceae</taxon>
        <taxon>Rhodococcus</taxon>
    </lineage>
</organism>
<accession>A0A1G6Z2U6</accession>
<feature type="transmembrane region" description="Helical" evidence="8">
    <location>
        <begin position="657"/>
        <end position="681"/>
    </location>
</feature>
<feature type="compositionally biased region" description="Polar residues" evidence="7">
    <location>
        <begin position="701"/>
        <end position="712"/>
    </location>
</feature>
<dbReference type="Pfam" id="PF03176">
    <property type="entry name" value="MMPL"/>
    <property type="match status" value="2"/>
</dbReference>
<keyword evidence="11" id="KW-1185">Reference proteome</keyword>
<evidence type="ECO:0000256" key="3">
    <source>
        <dbReference type="ARBA" id="ARBA00022475"/>
    </source>
</evidence>
<evidence type="ECO:0000256" key="6">
    <source>
        <dbReference type="ARBA" id="ARBA00023136"/>
    </source>
</evidence>
<evidence type="ECO:0000256" key="8">
    <source>
        <dbReference type="SAM" id="Phobius"/>
    </source>
</evidence>
<feature type="transmembrane region" description="Helical" evidence="8">
    <location>
        <begin position="180"/>
        <end position="198"/>
    </location>
</feature>
<dbReference type="PANTHER" id="PTHR33406:SF11">
    <property type="entry name" value="MEMBRANE PROTEIN SCO6666-RELATED"/>
    <property type="match status" value="1"/>
</dbReference>
<feature type="transmembrane region" description="Helical" evidence="8">
    <location>
        <begin position="631"/>
        <end position="651"/>
    </location>
</feature>
<keyword evidence="3" id="KW-1003">Cell membrane</keyword>
<dbReference type="EMBL" id="FNAB01000008">
    <property type="protein sequence ID" value="SDD96979.1"/>
    <property type="molecule type" value="Genomic_DNA"/>
</dbReference>
<gene>
    <name evidence="10" type="ORF">SAMN05444580_10889</name>
</gene>
<dbReference type="InterPro" id="IPR004869">
    <property type="entry name" value="MMPL_dom"/>
</dbReference>
<feature type="region of interest" description="Disordered" evidence="7">
    <location>
        <begin position="701"/>
        <end position="726"/>
    </location>
</feature>
<dbReference type="STRING" id="168276.SAMN05444580_10889"/>
<dbReference type="GO" id="GO:0005886">
    <property type="term" value="C:plasma membrane"/>
    <property type="evidence" value="ECO:0007669"/>
    <property type="project" value="UniProtKB-SubCell"/>
</dbReference>
<dbReference type="Proteomes" id="UP000199417">
    <property type="component" value="Unassembled WGS sequence"/>
</dbReference>
<keyword evidence="5 8" id="KW-1133">Transmembrane helix</keyword>
<dbReference type="PROSITE" id="PS50156">
    <property type="entry name" value="SSD"/>
    <property type="match status" value="1"/>
</dbReference>
<feature type="transmembrane region" description="Helical" evidence="8">
    <location>
        <begin position="227"/>
        <end position="250"/>
    </location>
</feature>
<dbReference type="InterPro" id="IPR000731">
    <property type="entry name" value="SSD"/>
</dbReference>
<feature type="transmembrane region" description="Helical" evidence="8">
    <location>
        <begin position="548"/>
        <end position="573"/>
    </location>
</feature>
<evidence type="ECO:0000259" key="9">
    <source>
        <dbReference type="PROSITE" id="PS50156"/>
    </source>
</evidence>
<evidence type="ECO:0000256" key="5">
    <source>
        <dbReference type="ARBA" id="ARBA00022989"/>
    </source>
</evidence>
<dbReference type="PANTHER" id="PTHR33406">
    <property type="entry name" value="MEMBRANE PROTEIN MJ1562-RELATED"/>
    <property type="match status" value="1"/>
</dbReference>
<evidence type="ECO:0000256" key="7">
    <source>
        <dbReference type="SAM" id="MobiDB-lite"/>
    </source>
</evidence>
<sequence>MTGWAAAVARRPWIVLLLTVGFVVAAGAWGASVTSRLGSGGYADHGSESMQVERLVDDLFGRQSPDVVAVYTAPDGQSLDDIGPAVQARLDTLDPALLDKPVLTYWNTPAAASSLRSADGTKALAVVFAAGDEDQRIVAFADIAPHLSVPGVHTDITGFAALAADINTQSQRDLVVAESLSLPITLLVLVLVFGGLVAASLPVAVGGLAILGAMASLRLIVEFTDVNVFAANIATLLGLGLAIDYGLFVVSRFREELADDDADVDGALTRTLATAGRTVGFSAVLLICAFAGTLVFPQVSLRSLGYGAMSAVAVAAALSLTALPAALVLLGPRIGAGSWRRNAFARGEARAQRFWGRVTRSVLRRPLATATAVTAALLVLATPILGITLTDVDHTALPPGSAARVTAEQVAAEFPAANSGVIVAVRGADGQPPAALAVEGLRREIAAVDDVSEVAVAGTREDVTLLRAQLSVPDRSQQAMQALAGIRAVDAPASTDVMLGGMTAITADGVDAIVDRLPLMIAVMVLATLVLLFLGFGSIVLPVKAVLVAFLSLGATFGILTTVFVGGHLAGVLGVSQGPLAAGMVVLVIAVVFGLSTDYEVFLISRMVEAHQQGASTDDAILAGTTRTGRVVTAAAALLVLVTGAFTLSTLTPMRFIGIGMMIALVLDATLVRMLLVPALVKLMGEANWWRPAWLPSATSERSVSGQHNVSGQHDAKTGSRTPAPP</sequence>
<feature type="transmembrane region" description="Helical" evidence="8">
    <location>
        <begin position="308"/>
        <end position="331"/>
    </location>
</feature>
<comment type="subcellular location">
    <subcellularLocation>
        <location evidence="1">Cell membrane</location>
        <topology evidence="1">Multi-pass membrane protein</topology>
    </subcellularLocation>
</comment>
<dbReference type="RefSeq" id="WP_083577403.1">
    <property type="nucleotide sequence ID" value="NZ_FNAB01000008.1"/>
</dbReference>
<keyword evidence="6 8" id="KW-0472">Membrane</keyword>
<feature type="transmembrane region" description="Helical" evidence="8">
    <location>
        <begin position="367"/>
        <end position="389"/>
    </location>
</feature>
<name>A0A1G6Z2U6_9NOCA</name>
<evidence type="ECO:0000313" key="11">
    <source>
        <dbReference type="Proteomes" id="UP000199417"/>
    </source>
</evidence>
<dbReference type="Gene3D" id="1.20.1640.10">
    <property type="entry name" value="Multidrug efflux transporter AcrB transmembrane domain"/>
    <property type="match status" value="2"/>
</dbReference>
<evidence type="ECO:0000256" key="4">
    <source>
        <dbReference type="ARBA" id="ARBA00022692"/>
    </source>
</evidence>
<feature type="transmembrane region" description="Helical" evidence="8">
    <location>
        <begin position="203"/>
        <end position="221"/>
    </location>
</feature>
<comment type="similarity">
    <text evidence="2">Belongs to the resistance-nodulation-cell division (RND) (TC 2.A.6) family. MmpL subfamily.</text>
</comment>
<feature type="transmembrane region" description="Helical" evidence="8">
    <location>
        <begin position="278"/>
        <end position="296"/>
    </location>
</feature>
<dbReference type="SUPFAM" id="SSF82866">
    <property type="entry name" value="Multidrug efflux transporter AcrB transmembrane domain"/>
    <property type="match status" value="2"/>
</dbReference>